<dbReference type="GO" id="GO:0005524">
    <property type="term" value="F:ATP binding"/>
    <property type="evidence" value="ECO:0007669"/>
    <property type="project" value="UniProtKB-KW"/>
</dbReference>
<dbReference type="EMBL" id="SNRW01015292">
    <property type="protein sequence ID" value="KAA6370531.1"/>
    <property type="molecule type" value="Genomic_DNA"/>
</dbReference>
<evidence type="ECO:0000313" key="7">
    <source>
        <dbReference type="EMBL" id="KAA6370531.1"/>
    </source>
</evidence>
<evidence type="ECO:0000259" key="6">
    <source>
        <dbReference type="PROSITE" id="PS50011"/>
    </source>
</evidence>
<keyword evidence="5" id="KW-0067">ATP-binding</keyword>
<keyword evidence="4" id="KW-0418">Kinase</keyword>
<dbReference type="GO" id="GO:0004674">
    <property type="term" value="F:protein serine/threonine kinase activity"/>
    <property type="evidence" value="ECO:0007669"/>
    <property type="project" value="UniProtKB-EC"/>
</dbReference>
<comment type="caution">
    <text evidence="7">The sequence shown here is derived from an EMBL/GenBank/DDBJ whole genome shotgun (WGS) entry which is preliminary data.</text>
</comment>
<organism evidence="7 8">
    <name type="scientific">Streblomastix strix</name>
    <dbReference type="NCBI Taxonomy" id="222440"/>
    <lineage>
        <taxon>Eukaryota</taxon>
        <taxon>Metamonada</taxon>
        <taxon>Preaxostyla</taxon>
        <taxon>Oxymonadida</taxon>
        <taxon>Streblomastigidae</taxon>
        <taxon>Streblomastix</taxon>
    </lineage>
</organism>
<proteinExistence type="predicted"/>
<evidence type="ECO:0000313" key="8">
    <source>
        <dbReference type="Proteomes" id="UP000324800"/>
    </source>
</evidence>
<evidence type="ECO:0000256" key="4">
    <source>
        <dbReference type="ARBA" id="ARBA00022777"/>
    </source>
</evidence>
<dbReference type="Gene3D" id="1.10.510.10">
    <property type="entry name" value="Transferase(Phosphotransferase) domain 1"/>
    <property type="match status" value="1"/>
</dbReference>
<gene>
    <name evidence="7" type="ORF">EZS28_033942</name>
</gene>
<dbReference type="Pfam" id="PF00069">
    <property type="entry name" value="Pkinase"/>
    <property type="match status" value="1"/>
</dbReference>
<evidence type="ECO:0000256" key="1">
    <source>
        <dbReference type="ARBA" id="ARBA00012513"/>
    </source>
</evidence>
<evidence type="ECO:0000256" key="5">
    <source>
        <dbReference type="ARBA" id="ARBA00022840"/>
    </source>
</evidence>
<reference evidence="7 8" key="1">
    <citation type="submission" date="2019-03" db="EMBL/GenBank/DDBJ databases">
        <title>Single cell metagenomics reveals metabolic interactions within the superorganism composed of flagellate Streblomastix strix and complex community of Bacteroidetes bacteria on its surface.</title>
        <authorList>
            <person name="Treitli S.C."/>
            <person name="Kolisko M."/>
            <person name="Husnik F."/>
            <person name="Keeling P."/>
            <person name="Hampl V."/>
        </authorList>
    </citation>
    <scope>NUCLEOTIDE SEQUENCE [LARGE SCALE GENOMIC DNA]</scope>
    <source>
        <strain evidence="7">ST1C</strain>
    </source>
</reference>
<feature type="domain" description="Protein kinase" evidence="6">
    <location>
        <begin position="1"/>
        <end position="154"/>
    </location>
</feature>
<dbReference type="PANTHER" id="PTHR43671:SF13">
    <property type="entry name" value="SERINE_THREONINE-PROTEIN KINASE NEK2"/>
    <property type="match status" value="1"/>
</dbReference>
<protein>
    <recommendedName>
        <fullName evidence="1">non-specific serine/threonine protein kinase</fullName>
        <ecNumber evidence="1">2.7.11.1</ecNumber>
    </recommendedName>
</protein>
<dbReference type="AlphaFoldDB" id="A0A5J4UK96"/>
<dbReference type="Proteomes" id="UP000324800">
    <property type="component" value="Unassembled WGS sequence"/>
</dbReference>
<dbReference type="InterPro" id="IPR050660">
    <property type="entry name" value="NEK_Ser/Thr_kinase"/>
</dbReference>
<keyword evidence="2" id="KW-0808">Transferase</keyword>
<dbReference type="SMART" id="SM00220">
    <property type="entry name" value="S_TKc"/>
    <property type="match status" value="1"/>
</dbReference>
<sequence length="160" mass="18149">MKPDNVLLTEDLKVKLADFGLTRKLREGKEYMTFLGGTTVYQAPEVLQSQTVQQIPTGREKEKPQRRTQTIAVDIWAIGIMLFELLAQHHPFIGKDEDAANLSEMEIGNRIVNLQPTELPSHYPVRLRNLIMAMLSKDPSRRITAEEILEVPEVAASLKK</sequence>
<dbReference type="EC" id="2.7.11.1" evidence="1"/>
<dbReference type="InterPro" id="IPR000719">
    <property type="entry name" value="Prot_kinase_dom"/>
</dbReference>
<accession>A0A5J4UK96</accession>
<evidence type="ECO:0000256" key="3">
    <source>
        <dbReference type="ARBA" id="ARBA00022741"/>
    </source>
</evidence>
<dbReference type="SUPFAM" id="SSF56112">
    <property type="entry name" value="Protein kinase-like (PK-like)"/>
    <property type="match status" value="1"/>
</dbReference>
<dbReference type="OrthoDB" id="289038at2759"/>
<keyword evidence="3" id="KW-0547">Nucleotide-binding</keyword>
<dbReference type="InterPro" id="IPR011009">
    <property type="entry name" value="Kinase-like_dom_sf"/>
</dbReference>
<evidence type="ECO:0000256" key="2">
    <source>
        <dbReference type="ARBA" id="ARBA00022679"/>
    </source>
</evidence>
<dbReference type="PANTHER" id="PTHR43671">
    <property type="entry name" value="SERINE/THREONINE-PROTEIN KINASE NEK"/>
    <property type="match status" value="1"/>
</dbReference>
<name>A0A5J4UK96_9EUKA</name>
<dbReference type="PROSITE" id="PS50011">
    <property type="entry name" value="PROTEIN_KINASE_DOM"/>
    <property type="match status" value="1"/>
</dbReference>